<evidence type="ECO:0000313" key="2">
    <source>
        <dbReference type="Proteomes" id="UP000694867"/>
    </source>
</evidence>
<dbReference type="InterPro" id="IPR006553">
    <property type="entry name" value="Leu-rich_rpt_Cys-con_subtyp"/>
</dbReference>
<dbReference type="GO" id="GO:0019005">
    <property type="term" value="C:SCF ubiquitin ligase complex"/>
    <property type="evidence" value="ECO:0007669"/>
    <property type="project" value="TreeGrafter"/>
</dbReference>
<dbReference type="GeneID" id="100908367"/>
<dbReference type="RefSeq" id="XP_003744079.1">
    <property type="nucleotide sequence ID" value="XM_003744031.1"/>
</dbReference>
<protein>
    <submittedName>
        <fullName evidence="3">F-box/LRR-repeat protein 2-like</fullName>
    </submittedName>
</protein>
<feature type="domain" description="F-box" evidence="1">
    <location>
        <begin position="1"/>
        <end position="45"/>
    </location>
</feature>
<evidence type="ECO:0000259" key="1">
    <source>
        <dbReference type="PROSITE" id="PS50181"/>
    </source>
</evidence>
<dbReference type="KEGG" id="goe:100908367"/>
<gene>
    <name evidence="3" type="primary">LOC100908367</name>
</gene>
<dbReference type="AlphaFoldDB" id="A0AAJ6QU50"/>
<name>A0AAJ6QU50_9ACAR</name>
<dbReference type="InterPro" id="IPR001810">
    <property type="entry name" value="F-box_dom"/>
</dbReference>
<sequence>MMDTLPAELLEPVLLSLGPLERLNFAQTSRQIAELVSQSICLRDVLVEIRKSNADEAEEVLMKSRRNCRKLRMFEVEVARFGESFWSKLGQNLRTLELLNCDGTADDLFKILRHCTELRYLVMNGFGPEAGVPTASKLAPPFHLQHISLDADLPIETLERLFELTPSLTSLSFCYLETSGLEYEKRLAFFLNLELNLERLSITMAALRDNFVVKLLRKHARSLAVLEMTCCADLTHKAFEAISGCRKLRHLTLRGSVALSEEHLLKIFINCPELETFPLPNFGLISDAFLTRISKVEKVSDLCLHNYEAFTSNSLAILSRMKNLRRLKLPPFDDDGGSYEILSTLWQLRSLDLGVHKGPSRESFNMLTQNLLELVELAINCKDLVDTDGLKFNQLKKLRCLKILRGPNFTDRAFLRGLGSKSLRELYIRDCPLTSFGLVSITEHHTRLESLSIDRCDNLTERAVANALRHVPGLRKLAIANCERITEESLSALALEKLCPRLRSELNQCSPLCQQR</sequence>
<dbReference type="PROSITE" id="PS50181">
    <property type="entry name" value="FBOX"/>
    <property type="match status" value="1"/>
</dbReference>
<dbReference type="Proteomes" id="UP000694867">
    <property type="component" value="Unplaced"/>
</dbReference>
<organism evidence="2 3">
    <name type="scientific">Galendromus occidentalis</name>
    <name type="common">western predatory mite</name>
    <dbReference type="NCBI Taxonomy" id="34638"/>
    <lineage>
        <taxon>Eukaryota</taxon>
        <taxon>Metazoa</taxon>
        <taxon>Ecdysozoa</taxon>
        <taxon>Arthropoda</taxon>
        <taxon>Chelicerata</taxon>
        <taxon>Arachnida</taxon>
        <taxon>Acari</taxon>
        <taxon>Parasitiformes</taxon>
        <taxon>Mesostigmata</taxon>
        <taxon>Gamasina</taxon>
        <taxon>Phytoseioidea</taxon>
        <taxon>Phytoseiidae</taxon>
        <taxon>Typhlodrominae</taxon>
        <taxon>Galendromus</taxon>
    </lineage>
</organism>
<dbReference type="Gene3D" id="3.80.10.10">
    <property type="entry name" value="Ribonuclease Inhibitor"/>
    <property type="match status" value="2"/>
</dbReference>
<keyword evidence="2" id="KW-1185">Reference proteome</keyword>
<reference evidence="3" key="1">
    <citation type="submission" date="2025-08" db="UniProtKB">
        <authorList>
            <consortium name="RefSeq"/>
        </authorList>
    </citation>
    <scope>IDENTIFICATION</scope>
</reference>
<dbReference type="PANTHER" id="PTHR13318">
    <property type="entry name" value="PARTNER OF PAIRED, ISOFORM B-RELATED"/>
    <property type="match status" value="1"/>
</dbReference>
<dbReference type="SUPFAM" id="SSF52058">
    <property type="entry name" value="L domain-like"/>
    <property type="match status" value="1"/>
</dbReference>
<evidence type="ECO:0000313" key="3">
    <source>
        <dbReference type="RefSeq" id="XP_003744079.1"/>
    </source>
</evidence>
<dbReference type="PANTHER" id="PTHR13318:SF247">
    <property type="entry name" value="GH16156P"/>
    <property type="match status" value="1"/>
</dbReference>
<proteinExistence type="predicted"/>
<dbReference type="GO" id="GO:0031146">
    <property type="term" value="P:SCF-dependent proteasomal ubiquitin-dependent protein catabolic process"/>
    <property type="evidence" value="ECO:0007669"/>
    <property type="project" value="TreeGrafter"/>
</dbReference>
<accession>A0AAJ6QU50</accession>
<dbReference type="InterPro" id="IPR032675">
    <property type="entry name" value="LRR_dom_sf"/>
</dbReference>
<dbReference type="SUPFAM" id="SSF52047">
    <property type="entry name" value="RNI-like"/>
    <property type="match status" value="1"/>
</dbReference>
<dbReference type="SMART" id="SM00367">
    <property type="entry name" value="LRR_CC"/>
    <property type="match status" value="5"/>
</dbReference>